<evidence type="ECO:0000256" key="1">
    <source>
        <dbReference type="ARBA" id="ARBA00023015"/>
    </source>
</evidence>
<dbReference type="Gene3D" id="1.10.10.10">
    <property type="entry name" value="Winged helix-like DNA-binding domain superfamily/Winged helix DNA-binding domain"/>
    <property type="match status" value="1"/>
</dbReference>
<dbReference type="InterPro" id="IPR036390">
    <property type="entry name" value="WH_DNA-bd_sf"/>
</dbReference>
<dbReference type="GO" id="GO:0003677">
    <property type="term" value="F:DNA binding"/>
    <property type="evidence" value="ECO:0007669"/>
    <property type="project" value="UniProtKB-KW"/>
</dbReference>
<protein>
    <submittedName>
        <fullName evidence="5">Transcriptional regulator</fullName>
    </submittedName>
</protein>
<reference evidence="6" key="1">
    <citation type="submission" date="2018-05" db="EMBL/GenBank/DDBJ databases">
        <authorList>
            <person name="Nie L."/>
        </authorList>
    </citation>
    <scope>NUCLEOTIDE SEQUENCE [LARGE SCALE GENOMIC DNA]</scope>
    <source>
        <strain evidence="6">NL</strain>
    </source>
</reference>
<dbReference type="RefSeq" id="WP_111478014.1">
    <property type="nucleotide sequence ID" value="NZ_QHKM01000002.1"/>
</dbReference>
<evidence type="ECO:0000256" key="2">
    <source>
        <dbReference type="ARBA" id="ARBA00023125"/>
    </source>
</evidence>
<organism evidence="5 6">
    <name type="scientific">Hymenobacter edaphi</name>
    <dbReference type="NCBI Taxonomy" id="2211146"/>
    <lineage>
        <taxon>Bacteria</taxon>
        <taxon>Pseudomonadati</taxon>
        <taxon>Bacteroidota</taxon>
        <taxon>Cytophagia</taxon>
        <taxon>Cytophagales</taxon>
        <taxon>Hymenobacteraceae</taxon>
        <taxon>Hymenobacter</taxon>
    </lineage>
</organism>
<accession>A0A328BPK0</accession>
<dbReference type="PANTHER" id="PTHR33204">
    <property type="entry name" value="TRANSCRIPTIONAL REGULATOR, MARR FAMILY"/>
    <property type="match status" value="1"/>
</dbReference>
<comment type="caution">
    <text evidence="5">The sequence shown here is derived from an EMBL/GenBank/DDBJ whole genome shotgun (WGS) entry which is preliminary data.</text>
</comment>
<evidence type="ECO:0000313" key="5">
    <source>
        <dbReference type="EMBL" id="RAK68401.1"/>
    </source>
</evidence>
<keyword evidence="6" id="KW-1185">Reference proteome</keyword>
<dbReference type="InterPro" id="IPR036388">
    <property type="entry name" value="WH-like_DNA-bd_sf"/>
</dbReference>
<dbReference type="Pfam" id="PF01638">
    <property type="entry name" value="HxlR"/>
    <property type="match status" value="1"/>
</dbReference>
<dbReference type="Proteomes" id="UP000248553">
    <property type="component" value="Unassembled WGS sequence"/>
</dbReference>
<gene>
    <name evidence="5" type="ORF">DLM85_10305</name>
</gene>
<dbReference type="PANTHER" id="PTHR33204:SF29">
    <property type="entry name" value="TRANSCRIPTIONAL REGULATOR"/>
    <property type="match status" value="1"/>
</dbReference>
<evidence type="ECO:0000313" key="6">
    <source>
        <dbReference type="Proteomes" id="UP000248553"/>
    </source>
</evidence>
<keyword evidence="3" id="KW-0804">Transcription</keyword>
<evidence type="ECO:0000256" key="3">
    <source>
        <dbReference type="ARBA" id="ARBA00023163"/>
    </source>
</evidence>
<dbReference type="AlphaFoldDB" id="A0A328BPK0"/>
<dbReference type="SUPFAM" id="SSF46785">
    <property type="entry name" value="Winged helix' DNA-binding domain"/>
    <property type="match status" value="1"/>
</dbReference>
<evidence type="ECO:0000259" key="4">
    <source>
        <dbReference type="PROSITE" id="PS51118"/>
    </source>
</evidence>
<dbReference type="PROSITE" id="PS51118">
    <property type="entry name" value="HTH_HXLR"/>
    <property type="match status" value="1"/>
</dbReference>
<proteinExistence type="predicted"/>
<dbReference type="OrthoDB" id="769662at2"/>
<keyword evidence="2" id="KW-0238">DNA-binding</keyword>
<feature type="domain" description="HTH hxlR-type" evidence="4">
    <location>
        <begin position="7"/>
        <end position="109"/>
    </location>
</feature>
<name>A0A328BPK0_9BACT</name>
<dbReference type="InterPro" id="IPR002577">
    <property type="entry name" value="HTH_HxlR"/>
</dbReference>
<sequence>MSTPQACNAYLRPLRDAMDVLGGKWKIPIIMLLSIKERRFKEIQREIGVTAKVLSAELKDLESHELVRRTVYDTVPISVEYALTDYGRTLERVIGEIREWGVHHRERILERAEPLPAAAHQH</sequence>
<dbReference type="EMBL" id="QHKM01000002">
    <property type="protein sequence ID" value="RAK68401.1"/>
    <property type="molecule type" value="Genomic_DNA"/>
</dbReference>
<keyword evidence="1" id="KW-0805">Transcription regulation</keyword>